<dbReference type="InterPro" id="IPR036291">
    <property type="entry name" value="NAD(P)-bd_dom_sf"/>
</dbReference>
<dbReference type="Pfam" id="PF05368">
    <property type="entry name" value="NmrA"/>
    <property type="match status" value="1"/>
</dbReference>
<feature type="domain" description="NmrA-like" evidence="3">
    <location>
        <begin position="7"/>
        <end position="278"/>
    </location>
</feature>
<gene>
    <name evidence="4" type="ORF">J2X21_005097</name>
</gene>
<dbReference type="EMBL" id="JAVDXV010000012">
    <property type="protein sequence ID" value="MDR7335930.1"/>
    <property type="molecule type" value="Genomic_DNA"/>
</dbReference>
<protein>
    <submittedName>
        <fullName evidence="4">Uncharacterized protein YbjT (DUF2867 family)</fullName>
    </submittedName>
</protein>
<dbReference type="PANTHER" id="PTHR42748:SF7">
    <property type="entry name" value="NMRA LIKE REDOX SENSOR 1-RELATED"/>
    <property type="match status" value="1"/>
</dbReference>
<keyword evidence="2" id="KW-0521">NADP</keyword>
<dbReference type="CDD" id="cd05251">
    <property type="entry name" value="NmrA_like_SDR_a"/>
    <property type="match status" value="1"/>
</dbReference>
<dbReference type="InterPro" id="IPR051164">
    <property type="entry name" value="NmrA-like_oxidored"/>
</dbReference>
<evidence type="ECO:0000313" key="4">
    <source>
        <dbReference type="EMBL" id="MDR7335930.1"/>
    </source>
</evidence>
<reference evidence="4 5" key="1">
    <citation type="submission" date="2023-07" db="EMBL/GenBank/DDBJ databases">
        <title>Sorghum-associated microbial communities from plants grown in Nebraska, USA.</title>
        <authorList>
            <person name="Schachtman D."/>
        </authorList>
    </citation>
    <scope>NUCLEOTIDE SEQUENCE [LARGE SCALE GENOMIC DNA]</scope>
    <source>
        <strain evidence="4 5">BE316</strain>
    </source>
</reference>
<keyword evidence="5" id="KW-1185">Reference proteome</keyword>
<dbReference type="InterPro" id="IPR008030">
    <property type="entry name" value="NmrA-like"/>
</dbReference>
<sequence length="307" mass="32372">MNTALPLITVFGATGRQGGGVARALLAQRGWRVRAVTRRPESAAAQALLANGAELFHADLDDPASLAPALRGAAGAFCVTNFWEHGDAARELRQARHLADAAAAAGVVRLVWSTLEDTRAAGFSVPHMDAKAQANAFFLEHELPVSLLLTSFYWDNLIDGGMGPHRAADGVLELALPLGNARLPGIAAADIGVCAAALLALKPAQRRVGVAGEHLGGEQMAVALAEALGEPVRWRDVPLNDYARQPFAGAAELAAMFAFKQRANAAYCAARPVEASRALHPGLLDFRAWLKGQIPRLRAALQPVRAA</sequence>
<evidence type="ECO:0000256" key="2">
    <source>
        <dbReference type="ARBA" id="ARBA00022857"/>
    </source>
</evidence>
<evidence type="ECO:0000259" key="3">
    <source>
        <dbReference type="Pfam" id="PF05368"/>
    </source>
</evidence>
<comment type="similarity">
    <text evidence="1">Belongs to the NmrA-type oxidoreductase family.</text>
</comment>
<dbReference type="Proteomes" id="UP001180825">
    <property type="component" value="Unassembled WGS sequence"/>
</dbReference>
<name>A0ABU2AG24_9BURK</name>
<evidence type="ECO:0000313" key="5">
    <source>
        <dbReference type="Proteomes" id="UP001180825"/>
    </source>
</evidence>
<comment type="caution">
    <text evidence="4">The sequence shown here is derived from an EMBL/GenBank/DDBJ whole genome shotgun (WGS) entry which is preliminary data.</text>
</comment>
<dbReference type="RefSeq" id="WP_310332931.1">
    <property type="nucleotide sequence ID" value="NZ_JAVDXV010000012.1"/>
</dbReference>
<organism evidence="4 5">
    <name type="scientific">Roseateles asaccharophilus</name>
    <dbReference type="NCBI Taxonomy" id="582607"/>
    <lineage>
        <taxon>Bacteria</taxon>
        <taxon>Pseudomonadati</taxon>
        <taxon>Pseudomonadota</taxon>
        <taxon>Betaproteobacteria</taxon>
        <taxon>Burkholderiales</taxon>
        <taxon>Sphaerotilaceae</taxon>
        <taxon>Roseateles</taxon>
    </lineage>
</organism>
<proteinExistence type="inferred from homology"/>
<evidence type="ECO:0000256" key="1">
    <source>
        <dbReference type="ARBA" id="ARBA00006328"/>
    </source>
</evidence>
<dbReference type="PANTHER" id="PTHR42748">
    <property type="entry name" value="NITROGEN METABOLITE REPRESSION PROTEIN NMRA FAMILY MEMBER"/>
    <property type="match status" value="1"/>
</dbReference>
<accession>A0ABU2AG24</accession>
<dbReference type="Gene3D" id="3.90.25.10">
    <property type="entry name" value="UDP-galactose 4-epimerase, domain 1"/>
    <property type="match status" value="1"/>
</dbReference>
<dbReference type="SUPFAM" id="SSF51735">
    <property type="entry name" value="NAD(P)-binding Rossmann-fold domains"/>
    <property type="match status" value="1"/>
</dbReference>
<dbReference type="Gene3D" id="3.40.50.720">
    <property type="entry name" value="NAD(P)-binding Rossmann-like Domain"/>
    <property type="match status" value="1"/>
</dbReference>